<name>A0A074WHG4_9PEZI</name>
<dbReference type="EMBL" id="KL584711">
    <property type="protein sequence ID" value="KEQ72478.1"/>
    <property type="molecule type" value="Genomic_DNA"/>
</dbReference>
<organism evidence="3 4">
    <name type="scientific">Aureobasidium namibiae CBS 147.97</name>
    <dbReference type="NCBI Taxonomy" id="1043004"/>
    <lineage>
        <taxon>Eukaryota</taxon>
        <taxon>Fungi</taxon>
        <taxon>Dikarya</taxon>
        <taxon>Ascomycota</taxon>
        <taxon>Pezizomycotina</taxon>
        <taxon>Dothideomycetes</taxon>
        <taxon>Dothideomycetidae</taxon>
        <taxon>Dothideales</taxon>
        <taxon>Saccotheciaceae</taxon>
        <taxon>Aureobasidium</taxon>
    </lineage>
</organism>
<sequence length="117" mass="13029">MSARMLLSRRTTSQASCMAFTRGFSTSYPRMTPTKRRRPEDEIHRPSLSGSSVGHLFSEINAMRPGMEALRADGMSEDQRTYARKTATWLMGVPVVLGTLIVGGNWIMKDREDSTGS</sequence>
<dbReference type="HOGENOM" id="CLU_2120630_0_0_1"/>
<keyword evidence="2" id="KW-0812">Transmembrane</keyword>
<feature type="region of interest" description="Disordered" evidence="1">
    <location>
        <begin position="28"/>
        <end position="55"/>
    </location>
</feature>
<evidence type="ECO:0000313" key="4">
    <source>
        <dbReference type="Proteomes" id="UP000027730"/>
    </source>
</evidence>
<dbReference type="OrthoDB" id="3650217at2759"/>
<accession>A0A074WHG4</accession>
<dbReference type="RefSeq" id="XP_013426822.1">
    <property type="nucleotide sequence ID" value="XM_013571368.1"/>
</dbReference>
<feature type="transmembrane region" description="Helical" evidence="2">
    <location>
        <begin position="89"/>
        <end position="108"/>
    </location>
</feature>
<keyword evidence="2" id="KW-0472">Membrane</keyword>
<evidence type="ECO:0000256" key="2">
    <source>
        <dbReference type="SAM" id="Phobius"/>
    </source>
</evidence>
<keyword evidence="2" id="KW-1133">Transmembrane helix</keyword>
<evidence type="ECO:0000256" key="1">
    <source>
        <dbReference type="SAM" id="MobiDB-lite"/>
    </source>
</evidence>
<protein>
    <submittedName>
        <fullName evidence="3">Uncharacterized protein</fullName>
    </submittedName>
</protein>
<dbReference type="AlphaFoldDB" id="A0A074WHG4"/>
<dbReference type="Proteomes" id="UP000027730">
    <property type="component" value="Unassembled WGS sequence"/>
</dbReference>
<reference evidence="3 4" key="1">
    <citation type="journal article" date="2014" name="BMC Genomics">
        <title>Genome sequencing of four Aureobasidium pullulans varieties: biotechnological potential, stress tolerance, and description of new species.</title>
        <authorList>
            <person name="Gostin Ar C."/>
            <person name="Ohm R.A."/>
            <person name="Kogej T."/>
            <person name="Sonjak S."/>
            <person name="Turk M."/>
            <person name="Zajc J."/>
            <person name="Zalar P."/>
            <person name="Grube M."/>
            <person name="Sun H."/>
            <person name="Han J."/>
            <person name="Sharma A."/>
            <person name="Chiniquy J."/>
            <person name="Ngan C.Y."/>
            <person name="Lipzen A."/>
            <person name="Barry K."/>
            <person name="Grigoriev I.V."/>
            <person name="Gunde-Cimerman N."/>
        </authorList>
    </citation>
    <scope>NUCLEOTIDE SEQUENCE [LARGE SCALE GENOMIC DNA]</scope>
    <source>
        <strain evidence="3 4">CBS 147.97</strain>
    </source>
</reference>
<gene>
    <name evidence="3" type="ORF">M436DRAFT_82582</name>
</gene>
<proteinExistence type="predicted"/>
<dbReference type="GeneID" id="25417014"/>
<evidence type="ECO:0000313" key="3">
    <source>
        <dbReference type="EMBL" id="KEQ72478.1"/>
    </source>
</evidence>
<keyword evidence="4" id="KW-1185">Reference proteome</keyword>